<sequence length="47" mass="5236">MRSMRLSGSRIQGSSSISCSTSSSGRVMTTHIRHGNWRAMLPMRRPS</sequence>
<dbReference type="AlphaFoldDB" id="A0A8H7TXZ7"/>
<evidence type="ECO:0000313" key="3">
    <source>
        <dbReference type="Proteomes" id="UP000639403"/>
    </source>
</evidence>
<reference evidence="2" key="1">
    <citation type="submission" date="2020-11" db="EMBL/GenBank/DDBJ databases">
        <authorList>
            <person name="Koelle M."/>
            <person name="Horta M.A.C."/>
            <person name="Nowrousian M."/>
            <person name="Ohm R.A."/>
            <person name="Benz P."/>
            <person name="Pilgard A."/>
        </authorList>
    </citation>
    <scope>NUCLEOTIDE SEQUENCE</scope>
    <source>
        <strain evidence="2">FPRL280</strain>
    </source>
</reference>
<comment type="caution">
    <text evidence="2">The sequence shown here is derived from an EMBL/GenBank/DDBJ whole genome shotgun (WGS) entry which is preliminary data.</text>
</comment>
<dbReference type="EMBL" id="JADOXO010000579">
    <property type="protein sequence ID" value="KAF9802489.1"/>
    <property type="molecule type" value="Genomic_DNA"/>
</dbReference>
<organism evidence="2 3">
    <name type="scientific">Rhodonia placenta</name>
    <dbReference type="NCBI Taxonomy" id="104341"/>
    <lineage>
        <taxon>Eukaryota</taxon>
        <taxon>Fungi</taxon>
        <taxon>Dikarya</taxon>
        <taxon>Basidiomycota</taxon>
        <taxon>Agaricomycotina</taxon>
        <taxon>Agaricomycetes</taxon>
        <taxon>Polyporales</taxon>
        <taxon>Adustoporiaceae</taxon>
        <taxon>Rhodonia</taxon>
    </lineage>
</organism>
<reference evidence="2" key="2">
    <citation type="journal article" name="Front. Microbiol.">
        <title>Degradative Capacity of Two Strains of Rhodonia placenta: From Phenotype to Genotype.</title>
        <authorList>
            <person name="Kolle M."/>
            <person name="Horta M.A.C."/>
            <person name="Nowrousian M."/>
            <person name="Ohm R.A."/>
            <person name="Benz J.P."/>
            <person name="Pilgard A."/>
        </authorList>
    </citation>
    <scope>NUCLEOTIDE SEQUENCE</scope>
    <source>
        <strain evidence="2">FPRL280</strain>
    </source>
</reference>
<feature type="compositionally biased region" description="Low complexity" evidence="1">
    <location>
        <begin position="7"/>
        <end position="25"/>
    </location>
</feature>
<protein>
    <submittedName>
        <fullName evidence="2">Uncharacterized protein</fullName>
    </submittedName>
</protein>
<name>A0A8H7TXZ7_9APHY</name>
<evidence type="ECO:0000313" key="2">
    <source>
        <dbReference type="EMBL" id="KAF9802489.1"/>
    </source>
</evidence>
<proteinExistence type="predicted"/>
<feature type="region of interest" description="Disordered" evidence="1">
    <location>
        <begin position="1"/>
        <end position="47"/>
    </location>
</feature>
<accession>A0A8H7TXZ7</accession>
<dbReference type="Proteomes" id="UP000639403">
    <property type="component" value="Unassembled WGS sequence"/>
</dbReference>
<evidence type="ECO:0000256" key="1">
    <source>
        <dbReference type="SAM" id="MobiDB-lite"/>
    </source>
</evidence>
<gene>
    <name evidence="2" type="ORF">IEO21_09892</name>
</gene>